<evidence type="ECO:0000256" key="5">
    <source>
        <dbReference type="ARBA" id="ARBA00022989"/>
    </source>
</evidence>
<feature type="transmembrane region" description="Helical" evidence="7">
    <location>
        <begin position="213"/>
        <end position="234"/>
    </location>
</feature>
<evidence type="ECO:0000256" key="1">
    <source>
        <dbReference type="ARBA" id="ARBA00004651"/>
    </source>
</evidence>
<proteinExistence type="inferred from homology"/>
<dbReference type="PANTHER" id="PTHR32243">
    <property type="entry name" value="MALTOSE TRANSPORT SYSTEM PERMEASE-RELATED"/>
    <property type="match status" value="1"/>
</dbReference>
<dbReference type="InterPro" id="IPR000515">
    <property type="entry name" value="MetI-like"/>
</dbReference>
<dbReference type="InterPro" id="IPR050901">
    <property type="entry name" value="BP-dep_ABC_trans_perm"/>
</dbReference>
<dbReference type="RefSeq" id="WP_284313521.1">
    <property type="nucleotide sequence ID" value="NZ_BSPC01000028.1"/>
</dbReference>
<accession>A0ABQ6CJB1</accession>
<keyword evidence="3" id="KW-1003">Cell membrane</keyword>
<evidence type="ECO:0000313" key="10">
    <source>
        <dbReference type="Proteomes" id="UP001156882"/>
    </source>
</evidence>
<dbReference type="InterPro" id="IPR035906">
    <property type="entry name" value="MetI-like_sf"/>
</dbReference>
<sequence>MAASSPNESANKAKGDLLAYSTLSIISIFCVIPFIWVFLASVDGDAQLFLHWPEQWTLGNYTKIFVQEDGAKWLFNSLFIVGCTTIVVMVLAGLGGYALSRTKAWWKLPFLYTILLIRVLPPTALVVPLYKILLTLNNGEAMLLRPIFGGSTRAIMQWTGFIDGYLGLILVLATMQLPLSLWIMKTFFDGLPRDYEEAAVMDGATMTQRIRRVLIPLALPGLAASGLFSFIFAWGDFLLPLTFLSSPELQPLPLGLFRAYLRVNTVDYGFLAALAFVYLLPAVIAFGFARRFLVQTFAGGVKG</sequence>
<evidence type="ECO:0000256" key="2">
    <source>
        <dbReference type="ARBA" id="ARBA00022448"/>
    </source>
</evidence>
<keyword evidence="5 7" id="KW-1133">Transmembrane helix</keyword>
<dbReference type="EMBL" id="BSPC01000028">
    <property type="protein sequence ID" value="GLS20432.1"/>
    <property type="molecule type" value="Genomic_DNA"/>
</dbReference>
<protein>
    <submittedName>
        <fullName evidence="9">Sugar ABC transporter permease</fullName>
    </submittedName>
</protein>
<reference evidence="10" key="1">
    <citation type="journal article" date="2019" name="Int. J. Syst. Evol. Microbiol.">
        <title>The Global Catalogue of Microorganisms (GCM) 10K type strain sequencing project: providing services to taxonomists for standard genome sequencing and annotation.</title>
        <authorList>
            <consortium name="The Broad Institute Genomics Platform"/>
            <consortium name="The Broad Institute Genome Sequencing Center for Infectious Disease"/>
            <person name="Wu L."/>
            <person name="Ma J."/>
        </authorList>
    </citation>
    <scope>NUCLEOTIDE SEQUENCE [LARGE SCALE GENOMIC DNA]</scope>
    <source>
        <strain evidence="10">NBRC 101365</strain>
    </source>
</reference>
<dbReference type="PROSITE" id="PS50928">
    <property type="entry name" value="ABC_TM1"/>
    <property type="match status" value="1"/>
</dbReference>
<dbReference type="CDD" id="cd06261">
    <property type="entry name" value="TM_PBP2"/>
    <property type="match status" value="1"/>
</dbReference>
<dbReference type="Proteomes" id="UP001156882">
    <property type="component" value="Unassembled WGS sequence"/>
</dbReference>
<evidence type="ECO:0000256" key="3">
    <source>
        <dbReference type="ARBA" id="ARBA00022475"/>
    </source>
</evidence>
<evidence type="ECO:0000313" key="9">
    <source>
        <dbReference type="EMBL" id="GLS20432.1"/>
    </source>
</evidence>
<keyword evidence="2 7" id="KW-0813">Transport</keyword>
<evidence type="ECO:0000256" key="4">
    <source>
        <dbReference type="ARBA" id="ARBA00022692"/>
    </source>
</evidence>
<comment type="subcellular location">
    <subcellularLocation>
        <location evidence="1 7">Cell membrane</location>
        <topology evidence="1 7">Multi-pass membrane protein</topology>
    </subcellularLocation>
</comment>
<feature type="transmembrane region" description="Helical" evidence="7">
    <location>
        <begin position="73"/>
        <end position="98"/>
    </location>
</feature>
<evidence type="ECO:0000256" key="6">
    <source>
        <dbReference type="ARBA" id="ARBA00023136"/>
    </source>
</evidence>
<keyword evidence="6 7" id="KW-0472">Membrane</keyword>
<feature type="transmembrane region" description="Helical" evidence="7">
    <location>
        <begin position="110"/>
        <end position="130"/>
    </location>
</feature>
<dbReference type="SUPFAM" id="SSF161098">
    <property type="entry name" value="MetI-like"/>
    <property type="match status" value="1"/>
</dbReference>
<organism evidence="9 10">
    <name type="scientific">Labrys miyagiensis</name>
    <dbReference type="NCBI Taxonomy" id="346912"/>
    <lineage>
        <taxon>Bacteria</taxon>
        <taxon>Pseudomonadati</taxon>
        <taxon>Pseudomonadota</taxon>
        <taxon>Alphaproteobacteria</taxon>
        <taxon>Hyphomicrobiales</taxon>
        <taxon>Xanthobacteraceae</taxon>
        <taxon>Labrys</taxon>
    </lineage>
</organism>
<comment type="similarity">
    <text evidence="7">Belongs to the binding-protein-dependent transport system permease family.</text>
</comment>
<feature type="transmembrane region" description="Helical" evidence="7">
    <location>
        <begin position="165"/>
        <end position="184"/>
    </location>
</feature>
<feature type="transmembrane region" description="Helical" evidence="7">
    <location>
        <begin position="17"/>
        <end position="39"/>
    </location>
</feature>
<name>A0ABQ6CJB1_9HYPH</name>
<dbReference type="Pfam" id="PF00528">
    <property type="entry name" value="BPD_transp_1"/>
    <property type="match status" value="1"/>
</dbReference>
<feature type="domain" description="ABC transmembrane type-1" evidence="8">
    <location>
        <begin position="74"/>
        <end position="289"/>
    </location>
</feature>
<gene>
    <name evidence="9" type="ORF">GCM10007874_34490</name>
</gene>
<dbReference type="Gene3D" id="1.10.3720.10">
    <property type="entry name" value="MetI-like"/>
    <property type="match status" value="1"/>
</dbReference>
<dbReference type="PANTHER" id="PTHR32243:SF18">
    <property type="entry name" value="INNER MEMBRANE ABC TRANSPORTER PERMEASE PROTEIN YCJP"/>
    <property type="match status" value="1"/>
</dbReference>
<evidence type="ECO:0000256" key="7">
    <source>
        <dbReference type="RuleBase" id="RU363032"/>
    </source>
</evidence>
<evidence type="ECO:0000259" key="8">
    <source>
        <dbReference type="PROSITE" id="PS50928"/>
    </source>
</evidence>
<comment type="caution">
    <text evidence="9">The sequence shown here is derived from an EMBL/GenBank/DDBJ whole genome shotgun (WGS) entry which is preliminary data.</text>
</comment>
<keyword evidence="10" id="KW-1185">Reference proteome</keyword>
<keyword evidence="4 7" id="KW-0812">Transmembrane</keyword>
<feature type="transmembrane region" description="Helical" evidence="7">
    <location>
        <begin position="268"/>
        <end position="289"/>
    </location>
</feature>